<dbReference type="Pfam" id="PF07927">
    <property type="entry name" value="HicA_toxin"/>
    <property type="match status" value="1"/>
</dbReference>
<dbReference type="OrthoDB" id="1447122at2"/>
<evidence type="ECO:0000313" key="2">
    <source>
        <dbReference type="Proteomes" id="UP000031408"/>
    </source>
</evidence>
<keyword evidence="2" id="KW-1185">Reference proteome</keyword>
<evidence type="ECO:0000313" key="1">
    <source>
        <dbReference type="EMBL" id="KIC95514.1"/>
    </source>
</evidence>
<dbReference type="InterPro" id="IPR012933">
    <property type="entry name" value="HicA_mRNA_interferase"/>
</dbReference>
<dbReference type="EMBL" id="JSVC01000006">
    <property type="protein sequence ID" value="KIC95514.1"/>
    <property type="molecule type" value="Genomic_DNA"/>
</dbReference>
<accession>A0A0C1IYH3</accession>
<name>A0A0C1IYH3_9BACT</name>
<dbReference type="STRING" id="1349421.OI18_06195"/>
<dbReference type="AlphaFoldDB" id="A0A0C1IYH3"/>
<sequence>MGRKEKLVERFLDIPTDFTWDELVKILNYFGYFELKKGKTGGSRRKFCNANLHIISLHKPHPSNIVKEYALRQVKDHLQAKGEIKNE</sequence>
<dbReference type="Proteomes" id="UP000031408">
    <property type="component" value="Unassembled WGS sequence"/>
</dbReference>
<comment type="caution">
    <text evidence="1">The sequence shown here is derived from an EMBL/GenBank/DDBJ whole genome shotgun (WGS) entry which is preliminary data.</text>
</comment>
<organism evidence="1 2">
    <name type="scientific">Flavihumibacter solisilvae</name>
    <dbReference type="NCBI Taxonomy" id="1349421"/>
    <lineage>
        <taxon>Bacteria</taxon>
        <taxon>Pseudomonadati</taxon>
        <taxon>Bacteroidota</taxon>
        <taxon>Chitinophagia</taxon>
        <taxon>Chitinophagales</taxon>
        <taxon>Chitinophagaceae</taxon>
        <taxon>Flavihumibacter</taxon>
    </lineage>
</organism>
<protein>
    <submittedName>
        <fullName evidence="1">Hexulose-6-phosphate synthase</fullName>
    </submittedName>
</protein>
<dbReference type="GO" id="GO:0003729">
    <property type="term" value="F:mRNA binding"/>
    <property type="evidence" value="ECO:0007669"/>
    <property type="project" value="InterPro"/>
</dbReference>
<gene>
    <name evidence="1" type="ORF">OI18_06195</name>
</gene>
<reference evidence="1 2" key="1">
    <citation type="submission" date="2014-11" db="EMBL/GenBank/DDBJ databases">
        <title>Genome sequence of Flavihumibacter solisilvae 3-3.</title>
        <authorList>
            <person name="Zhou G."/>
            <person name="Li M."/>
            <person name="Wang G."/>
        </authorList>
    </citation>
    <scope>NUCLEOTIDE SEQUENCE [LARGE SCALE GENOMIC DNA]</scope>
    <source>
        <strain evidence="1 2">3-3</strain>
    </source>
</reference>
<proteinExistence type="predicted"/>
<dbReference type="RefSeq" id="WP_039138178.1">
    <property type="nucleotide sequence ID" value="NZ_JSVC01000006.1"/>
</dbReference>